<dbReference type="PANTHER" id="PTHR46118">
    <property type="entry name" value="PROTEIN ABHD11"/>
    <property type="match status" value="1"/>
</dbReference>
<sequence length="300" mass="32156">MLYAGHAVRLPMQATGPLPHRSCSQVALAGGGRFGYSGPMLATQIHGDRSAAPPLLIVHGLFGSARNWGAIARRLSDSRRVVAVDMRNHAGSPWTETHRYPDLAADLAEVIAAEGGQADVIGHSMGGKAAMMLALTRPETVGRLIVADIAPVAYGHSQSGLIRAMRGLDLSAVSRRGEADRALAADIADPSTRAFLLQSLDLRAEPPRWRLNLDTLDAEMPYITGWPDDIEGRFEGPALMLTGALSDYVGPGDRDRIKALFPAARFARIPGAGHWLHADKPREFEAAVRAFLELAPSPRA</sequence>
<dbReference type="Gene3D" id="3.40.50.1820">
    <property type="entry name" value="alpha/beta hydrolase"/>
    <property type="match status" value="1"/>
</dbReference>
<evidence type="ECO:0000313" key="3">
    <source>
        <dbReference type="EMBL" id="BAQ68376.1"/>
    </source>
</evidence>
<dbReference type="PANTHER" id="PTHR46118:SF4">
    <property type="entry name" value="PROTEIN ABHD11"/>
    <property type="match status" value="1"/>
</dbReference>
<gene>
    <name evidence="3" type="ORF">NHU_01216</name>
</gene>
<name>A0A0D6B048_RHOSU</name>
<reference evidence="3 4" key="1">
    <citation type="submission" date="2015-02" db="EMBL/GenBank/DDBJ databases">
        <title>Genome sequene of Rhodovulum sulfidophilum DSM 2351.</title>
        <authorList>
            <person name="Nagao N."/>
        </authorList>
    </citation>
    <scope>NUCLEOTIDE SEQUENCE [LARGE SCALE GENOMIC DNA]</scope>
    <source>
        <strain evidence="3 4">DSM 2351</strain>
    </source>
</reference>
<evidence type="ECO:0000259" key="2">
    <source>
        <dbReference type="Pfam" id="PF12697"/>
    </source>
</evidence>
<proteinExistence type="predicted"/>
<dbReference type="eggNOG" id="COG0596">
    <property type="taxonomic scope" value="Bacteria"/>
</dbReference>
<dbReference type="SUPFAM" id="SSF53474">
    <property type="entry name" value="alpha/beta-Hydrolases"/>
    <property type="match status" value="1"/>
</dbReference>
<accession>A0A0D6B048</accession>
<protein>
    <submittedName>
        <fullName evidence="3">Alpha/beta hydrolase</fullName>
    </submittedName>
</protein>
<feature type="domain" description="AB hydrolase-1" evidence="2">
    <location>
        <begin position="55"/>
        <end position="287"/>
    </location>
</feature>
<dbReference type="PRINTS" id="PR00111">
    <property type="entry name" value="ABHYDROLASE"/>
</dbReference>
<dbReference type="GO" id="GO:0016787">
    <property type="term" value="F:hydrolase activity"/>
    <property type="evidence" value="ECO:0007669"/>
    <property type="project" value="UniProtKB-KW"/>
</dbReference>
<evidence type="ECO:0000313" key="4">
    <source>
        <dbReference type="Proteomes" id="UP000064912"/>
    </source>
</evidence>
<dbReference type="KEGG" id="rsu:NHU_01216"/>
<organism evidence="3 4">
    <name type="scientific">Rhodovulum sulfidophilum</name>
    <name type="common">Rhodobacter sulfidophilus</name>
    <dbReference type="NCBI Taxonomy" id="35806"/>
    <lineage>
        <taxon>Bacteria</taxon>
        <taxon>Pseudomonadati</taxon>
        <taxon>Pseudomonadota</taxon>
        <taxon>Alphaproteobacteria</taxon>
        <taxon>Rhodobacterales</taxon>
        <taxon>Paracoccaceae</taxon>
        <taxon>Rhodovulum</taxon>
    </lineage>
</organism>
<dbReference type="Pfam" id="PF12697">
    <property type="entry name" value="Abhydrolase_6"/>
    <property type="match status" value="1"/>
</dbReference>
<evidence type="ECO:0000256" key="1">
    <source>
        <dbReference type="ARBA" id="ARBA00022801"/>
    </source>
</evidence>
<dbReference type="Proteomes" id="UP000064912">
    <property type="component" value="Chromosome"/>
</dbReference>
<dbReference type="InterPro" id="IPR000073">
    <property type="entry name" value="AB_hydrolase_1"/>
</dbReference>
<dbReference type="EMBL" id="AP014800">
    <property type="protein sequence ID" value="BAQ68376.1"/>
    <property type="molecule type" value="Genomic_DNA"/>
</dbReference>
<dbReference type="InterPro" id="IPR029058">
    <property type="entry name" value="AB_hydrolase_fold"/>
</dbReference>
<keyword evidence="1 3" id="KW-0378">Hydrolase</keyword>
<dbReference type="PATRIC" id="fig|35806.4.peg.1253"/>
<dbReference type="AlphaFoldDB" id="A0A0D6B048"/>